<feature type="domain" description="L,D-TPase catalytic" evidence="9">
    <location>
        <begin position="123"/>
        <end position="258"/>
    </location>
</feature>
<evidence type="ECO:0000259" key="9">
    <source>
        <dbReference type="PROSITE" id="PS52029"/>
    </source>
</evidence>
<dbReference type="Proteomes" id="UP001595556">
    <property type="component" value="Unassembled WGS sequence"/>
</dbReference>
<keyword evidence="4 7" id="KW-0133">Cell shape</keyword>
<gene>
    <name evidence="10" type="ORF">ACFOEN_02900</name>
</gene>
<dbReference type="Pfam" id="PF24125">
    <property type="entry name" value="Cds6_C"/>
    <property type="match status" value="1"/>
</dbReference>
<dbReference type="InterPro" id="IPR056203">
    <property type="entry name" value="Cds6_C"/>
</dbReference>
<keyword evidence="11" id="KW-1185">Reference proteome</keyword>
<dbReference type="GO" id="GO:0016740">
    <property type="term" value="F:transferase activity"/>
    <property type="evidence" value="ECO:0007669"/>
    <property type="project" value="UniProtKB-KW"/>
</dbReference>
<evidence type="ECO:0000256" key="8">
    <source>
        <dbReference type="SAM" id="MobiDB-lite"/>
    </source>
</evidence>
<dbReference type="PROSITE" id="PS52029">
    <property type="entry name" value="LD_TPASE"/>
    <property type="match status" value="1"/>
</dbReference>
<dbReference type="InterPro" id="IPR032710">
    <property type="entry name" value="NTF2-like_dom_sf"/>
</dbReference>
<keyword evidence="6 7" id="KW-0961">Cell wall biogenesis/degradation</keyword>
<comment type="caution">
    <text evidence="10">The sequence shown here is derived from an EMBL/GenBank/DDBJ whole genome shotgun (WGS) entry which is preliminary data.</text>
</comment>
<keyword evidence="3 10" id="KW-0808">Transferase</keyword>
<dbReference type="InterPro" id="IPR005490">
    <property type="entry name" value="LD_TPept_cat_dom"/>
</dbReference>
<dbReference type="Gene3D" id="2.40.440.10">
    <property type="entry name" value="L,D-transpeptidase catalytic domain-like"/>
    <property type="match status" value="1"/>
</dbReference>
<feature type="active site" description="Nucleophile" evidence="7">
    <location>
        <position position="233"/>
    </location>
</feature>
<evidence type="ECO:0000313" key="11">
    <source>
        <dbReference type="Proteomes" id="UP001595556"/>
    </source>
</evidence>
<evidence type="ECO:0000256" key="2">
    <source>
        <dbReference type="ARBA" id="ARBA00005992"/>
    </source>
</evidence>
<comment type="pathway">
    <text evidence="1 7">Cell wall biogenesis; peptidoglycan biosynthesis.</text>
</comment>
<dbReference type="InterPro" id="IPR038063">
    <property type="entry name" value="Transpep_catalytic_dom"/>
</dbReference>
<evidence type="ECO:0000256" key="5">
    <source>
        <dbReference type="ARBA" id="ARBA00022984"/>
    </source>
</evidence>
<protein>
    <submittedName>
        <fullName evidence="10">Murein L,D-transpeptidase family protein</fullName>
        <ecNumber evidence="10">2.-.-.-</ecNumber>
    </submittedName>
</protein>
<name>A0ABV7H1X1_9BURK</name>
<dbReference type="EMBL" id="JBHRTI010000003">
    <property type="protein sequence ID" value="MFC3146588.1"/>
    <property type="molecule type" value="Genomic_DNA"/>
</dbReference>
<dbReference type="EC" id="2.-.-.-" evidence="10"/>
<evidence type="ECO:0000256" key="4">
    <source>
        <dbReference type="ARBA" id="ARBA00022960"/>
    </source>
</evidence>
<feature type="region of interest" description="Disordered" evidence="8">
    <location>
        <begin position="1"/>
        <end position="22"/>
    </location>
</feature>
<accession>A0ABV7H1X1</accession>
<evidence type="ECO:0000256" key="6">
    <source>
        <dbReference type="ARBA" id="ARBA00023316"/>
    </source>
</evidence>
<sequence>MLAPGAQAKQRPAPEQFKGFDPEPDLVRIYTHIVHGRTGEALQATDALIARAPNFRLAHLIRGDLLLARSRPINTLGAAPNAPEDRLRELREEARQRLEGYRNRPPAGKLPGYFFQLAPSQTRALVMDTRRSRLYLFENDGKQIRLAADYYVTQGRNGDFKEKEGDQRTPVGVYSILSAIPRARLTDFYGPAALPINYPNEWDRLNNRTGSGIWFHGVPSDTFSRPPRASDGCMVLANEDMARLARILPIGHTPVVLSENVEWMSPQQLAAERGPLVKAFEAWRRDWQEQNFVRYASHYSKAFLGDGNGNASLASWLDSRRTLMQSKQRVSIDISDVSMFRYPGVKANMVLVEFHQRFRSNALNSNVKKRQYWQLENGVWRIIFEGNT</sequence>
<evidence type="ECO:0000256" key="1">
    <source>
        <dbReference type="ARBA" id="ARBA00004752"/>
    </source>
</evidence>
<organism evidence="10 11">
    <name type="scientific">Piscinibacterium candidicorallinum</name>
    <dbReference type="NCBI Taxonomy" id="1793872"/>
    <lineage>
        <taxon>Bacteria</taxon>
        <taxon>Pseudomonadati</taxon>
        <taxon>Pseudomonadota</taxon>
        <taxon>Betaproteobacteria</taxon>
        <taxon>Burkholderiales</taxon>
        <taxon>Piscinibacterium</taxon>
    </lineage>
</organism>
<reference evidence="11" key="1">
    <citation type="journal article" date="2019" name="Int. J. Syst. Evol. Microbiol.">
        <title>The Global Catalogue of Microorganisms (GCM) 10K type strain sequencing project: providing services to taxonomists for standard genome sequencing and annotation.</title>
        <authorList>
            <consortium name="The Broad Institute Genomics Platform"/>
            <consortium name="The Broad Institute Genome Sequencing Center for Infectious Disease"/>
            <person name="Wu L."/>
            <person name="Ma J."/>
        </authorList>
    </citation>
    <scope>NUCLEOTIDE SEQUENCE [LARGE SCALE GENOMIC DNA]</scope>
    <source>
        <strain evidence="11">KCTC 52168</strain>
    </source>
</reference>
<evidence type="ECO:0000313" key="10">
    <source>
        <dbReference type="EMBL" id="MFC3146588.1"/>
    </source>
</evidence>
<evidence type="ECO:0000256" key="7">
    <source>
        <dbReference type="PROSITE-ProRule" id="PRU01373"/>
    </source>
</evidence>
<dbReference type="SUPFAM" id="SSF141523">
    <property type="entry name" value="L,D-transpeptidase catalytic domain-like"/>
    <property type="match status" value="1"/>
</dbReference>
<dbReference type="PANTHER" id="PTHR36699:SF1">
    <property type="entry name" value="L,D-TRANSPEPTIDASE YAFK-RELATED"/>
    <property type="match status" value="1"/>
</dbReference>
<dbReference type="Pfam" id="PF03734">
    <property type="entry name" value="YkuD"/>
    <property type="match status" value="1"/>
</dbReference>
<dbReference type="CDD" id="cd16913">
    <property type="entry name" value="YkuD_like"/>
    <property type="match status" value="1"/>
</dbReference>
<evidence type="ECO:0000256" key="3">
    <source>
        <dbReference type="ARBA" id="ARBA00022679"/>
    </source>
</evidence>
<feature type="active site" description="Proton donor/acceptor" evidence="7">
    <location>
        <position position="216"/>
    </location>
</feature>
<dbReference type="PANTHER" id="PTHR36699">
    <property type="entry name" value="LD-TRANSPEPTIDASE"/>
    <property type="match status" value="1"/>
</dbReference>
<dbReference type="RefSeq" id="WP_377300919.1">
    <property type="nucleotide sequence ID" value="NZ_CP180191.1"/>
</dbReference>
<comment type="similarity">
    <text evidence="2">Belongs to the YkuD family.</text>
</comment>
<proteinExistence type="inferred from homology"/>
<dbReference type="SUPFAM" id="SSF54427">
    <property type="entry name" value="NTF2-like"/>
    <property type="match status" value="1"/>
</dbReference>
<keyword evidence="5 7" id="KW-0573">Peptidoglycan synthesis</keyword>